<feature type="region of interest" description="Disordered" evidence="1">
    <location>
        <begin position="33"/>
        <end position="70"/>
    </location>
</feature>
<evidence type="ECO:0000313" key="3">
    <source>
        <dbReference type="Proteomes" id="UP001203852"/>
    </source>
</evidence>
<organism evidence="2 3">
    <name type="scientific">Exophiala viscosa</name>
    <dbReference type="NCBI Taxonomy" id="2486360"/>
    <lineage>
        <taxon>Eukaryota</taxon>
        <taxon>Fungi</taxon>
        <taxon>Dikarya</taxon>
        <taxon>Ascomycota</taxon>
        <taxon>Pezizomycotina</taxon>
        <taxon>Eurotiomycetes</taxon>
        <taxon>Chaetothyriomycetidae</taxon>
        <taxon>Chaetothyriales</taxon>
        <taxon>Herpotrichiellaceae</taxon>
        <taxon>Exophiala</taxon>
    </lineage>
</organism>
<dbReference type="PANTHER" id="PTHR37540">
    <property type="entry name" value="TRANSCRIPTION FACTOR (ACR-2), PUTATIVE-RELATED-RELATED"/>
    <property type="match status" value="1"/>
</dbReference>
<gene>
    <name evidence="2" type="ORF">EDD36DRAFT_466887</name>
</gene>
<accession>A0AAN6DT62</accession>
<keyword evidence="3" id="KW-1185">Reference proteome</keyword>
<evidence type="ECO:0000256" key="1">
    <source>
        <dbReference type="SAM" id="MobiDB-lite"/>
    </source>
</evidence>
<comment type="caution">
    <text evidence="2">The sequence shown here is derived from an EMBL/GenBank/DDBJ whole genome shotgun (WGS) entry which is preliminary data.</text>
</comment>
<dbReference type="Pfam" id="PF11951">
    <property type="entry name" value="Fungal_trans_2"/>
    <property type="match status" value="1"/>
</dbReference>
<dbReference type="AlphaFoldDB" id="A0AAN6DT62"/>
<dbReference type="PANTHER" id="PTHR37540:SF10">
    <property type="entry name" value="SIGMA-70 REGION 2 FAMILY PROTEIN"/>
    <property type="match status" value="1"/>
</dbReference>
<dbReference type="InterPro" id="IPR021858">
    <property type="entry name" value="Fun_TF"/>
</dbReference>
<sequence>MTRPVLEFVNVTPVTAAQAAQIRKQVRSHAAKIWGGPDPAAAGDHDPDSTMKPTSAQRKGRRRRRQCPPTTWSIEVRVRQVERERERERQDMVQHLPNANAPPYKDTARNPSHLPPSPLSWLSGMATATIPASQSPVYHLPFVPVVLQNYLQHLAVAIPEIDGAGNSALLKTRWFPLVIHTPVVFQVIVLFSASHYAAKQADPAIATTILYLKQRALKGISQALAKGVGVRDELIAATAKMASYEAIWGDEIAYHCHMKAVSEMLRMRGGLASLGLDGFLARLLIFIDTNSAFLLNTFLHLPDSSFPRVEPFILPNLSRFVGEV</sequence>
<proteinExistence type="predicted"/>
<evidence type="ECO:0000313" key="2">
    <source>
        <dbReference type="EMBL" id="KAI1610879.1"/>
    </source>
</evidence>
<protein>
    <submittedName>
        <fullName evidence="2">Uncharacterized protein</fullName>
    </submittedName>
</protein>
<reference evidence="2" key="1">
    <citation type="journal article" date="2022" name="bioRxiv">
        <title>Deciphering the potential niche of two novel black yeast fungi from a biological soil crust based on their genomes, phenotypes, and melanin regulation.</title>
        <authorList>
            <consortium name="DOE Joint Genome Institute"/>
            <person name="Carr E.C."/>
            <person name="Barton Q."/>
            <person name="Grambo S."/>
            <person name="Sullivan M."/>
            <person name="Renfro C.M."/>
            <person name="Kuo A."/>
            <person name="Pangilinan J."/>
            <person name="Lipzen A."/>
            <person name="Keymanesh K."/>
            <person name="Savage E."/>
            <person name="Barry K."/>
            <person name="Grigoriev I.V."/>
            <person name="Riekhof W.R."/>
            <person name="Harris S.S."/>
        </authorList>
    </citation>
    <scope>NUCLEOTIDE SEQUENCE</scope>
    <source>
        <strain evidence="2">JF 03-4F</strain>
    </source>
</reference>
<dbReference type="EMBL" id="MU404357">
    <property type="protein sequence ID" value="KAI1610879.1"/>
    <property type="molecule type" value="Genomic_DNA"/>
</dbReference>
<name>A0AAN6DT62_9EURO</name>
<dbReference type="Proteomes" id="UP001203852">
    <property type="component" value="Unassembled WGS sequence"/>
</dbReference>